<keyword evidence="2" id="KW-1185">Reference proteome</keyword>
<proteinExistence type="predicted"/>
<dbReference type="SUPFAM" id="SSF53448">
    <property type="entry name" value="Nucleotide-diphospho-sugar transferases"/>
    <property type="match status" value="1"/>
</dbReference>
<gene>
    <name evidence="1" type="ORF">L1I30_10625</name>
</gene>
<accession>A0ABS9EGX4</accession>
<name>A0ABS9EGX4_9FLAO</name>
<dbReference type="EMBL" id="JAKGTH010000009">
    <property type="protein sequence ID" value="MCF4102122.1"/>
    <property type="molecule type" value="Genomic_DNA"/>
</dbReference>
<organism evidence="1 2">
    <name type="scientific">Gillisia lutea</name>
    <dbReference type="NCBI Taxonomy" id="2909668"/>
    <lineage>
        <taxon>Bacteria</taxon>
        <taxon>Pseudomonadati</taxon>
        <taxon>Bacteroidota</taxon>
        <taxon>Flavobacteriia</taxon>
        <taxon>Flavobacteriales</taxon>
        <taxon>Flavobacteriaceae</taxon>
        <taxon>Gillisia</taxon>
    </lineage>
</organism>
<dbReference type="Proteomes" id="UP001179363">
    <property type="component" value="Unassembled WGS sequence"/>
</dbReference>
<evidence type="ECO:0000313" key="1">
    <source>
        <dbReference type="EMBL" id="MCF4102122.1"/>
    </source>
</evidence>
<sequence length="301" mass="34741">MDVLKSCIGSLLSTVHNKTYISLVSNGSSRTTEDYLHQLYNEGVIHELILTNNIGKLNSIYKAIAGNNIPLITISDADVFFLAGWQEETYKVFNNFSKAGTVGLIPQFLSYQSYSQNLLFDNFFSNKLKFGLVKDPDGLRNFYESLGWKNDYPESRLKYILYLKKNGVESIVGSGHVVATYRRELFGNLNYFNPYKMGGDSERILDELAGRYDMYRLTTPINKAFHIGNKLPKEKFKKLNSDHNLVDIKIEFPRFTNEIKRTPKFLYSFKKNIIRTVLKSYKLRMLFLKQLGLPKPARKSF</sequence>
<comment type="caution">
    <text evidence="1">The sequence shown here is derived from an EMBL/GenBank/DDBJ whole genome shotgun (WGS) entry which is preliminary data.</text>
</comment>
<evidence type="ECO:0000313" key="2">
    <source>
        <dbReference type="Proteomes" id="UP001179363"/>
    </source>
</evidence>
<dbReference type="GO" id="GO:0016757">
    <property type="term" value="F:glycosyltransferase activity"/>
    <property type="evidence" value="ECO:0007669"/>
    <property type="project" value="UniProtKB-KW"/>
</dbReference>
<dbReference type="InterPro" id="IPR029044">
    <property type="entry name" value="Nucleotide-diphossugar_trans"/>
</dbReference>
<keyword evidence="1" id="KW-0328">Glycosyltransferase</keyword>
<dbReference type="Gene3D" id="3.90.550.10">
    <property type="entry name" value="Spore Coat Polysaccharide Biosynthesis Protein SpsA, Chain A"/>
    <property type="match status" value="1"/>
</dbReference>
<dbReference type="EC" id="2.4.-.-" evidence="1"/>
<protein>
    <submittedName>
        <fullName evidence="1">Glycosyltransferase</fullName>
        <ecNumber evidence="1">2.4.-.-</ecNumber>
    </submittedName>
</protein>
<reference evidence="1" key="1">
    <citation type="submission" date="2022-01" db="EMBL/GenBank/DDBJ databases">
        <title>Gillisia lutea sp. nov., isolated from marine plastic residues from the Malvarosa beach (Valencia, Spain).</title>
        <authorList>
            <person name="Vidal-Verdu A."/>
            <person name="Molina-Menor E."/>
            <person name="Satari L."/>
            <person name="Pascual J."/>
            <person name="Pereto J."/>
            <person name="Porcar M."/>
        </authorList>
    </citation>
    <scope>NUCLEOTIDE SEQUENCE</scope>
    <source>
        <strain evidence="1">M10.2A</strain>
    </source>
</reference>
<keyword evidence="1" id="KW-0808">Transferase</keyword>